<evidence type="ECO:0000259" key="2">
    <source>
        <dbReference type="Pfam" id="PF13511"/>
    </source>
</evidence>
<reference evidence="3" key="1">
    <citation type="journal article" date="2015" name="Nature">
        <title>Complex archaea that bridge the gap between prokaryotes and eukaryotes.</title>
        <authorList>
            <person name="Spang A."/>
            <person name="Saw J.H."/>
            <person name="Jorgensen S.L."/>
            <person name="Zaremba-Niedzwiedzka K."/>
            <person name="Martijn J."/>
            <person name="Lind A.E."/>
            <person name="van Eijk R."/>
            <person name="Schleper C."/>
            <person name="Guy L."/>
            <person name="Ettema T.J."/>
        </authorList>
    </citation>
    <scope>NUCLEOTIDE SEQUENCE</scope>
</reference>
<evidence type="ECO:0000256" key="1">
    <source>
        <dbReference type="SAM" id="MobiDB-lite"/>
    </source>
</evidence>
<feature type="compositionally biased region" description="Polar residues" evidence="1">
    <location>
        <begin position="33"/>
        <end position="44"/>
    </location>
</feature>
<dbReference type="EMBL" id="LAZR01000152">
    <property type="protein sequence ID" value="KKN86024.1"/>
    <property type="molecule type" value="Genomic_DNA"/>
</dbReference>
<sequence length="143" mass="15886">MYKVLTALILGLACSGALATSMYTWTDAQGRTQYGQQPPANQPYQRVDIKSPPPPGGELRSPAPLEMKKKEVSEEQQASQKKTTAEAQQRALECEQLKANLSTLTGNPRLSRTNDAGEVERISEEERQDLITKTRSDLETYCQ</sequence>
<feature type="compositionally biased region" description="Basic and acidic residues" evidence="1">
    <location>
        <begin position="118"/>
        <end position="143"/>
    </location>
</feature>
<feature type="region of interest" description="Disordered" evidence="1">
    <location>
        <begin position="33"/>
        <end position="89"/>
    </location>
</feature>
<comment type="caution">
    <text evidence="3">The sequence shown here is derived from an EMBL/GenBank/DDBJ whole genome shotgun (WGS) entry which is preliminary data.</text>
</comment>
<organism evidence="3">
    <name type="scientific">marine sediment metagenome</name>
    <dbReference type="NCBI Taxonomy" id="412755"/>
    <lineage>
        <taxon>unclassified sequences</taxon>
        <taxon>metagenomes</taxon>
        <taxon>ecological metagenomes</taxon>
    </lineage>
</organism>
<feature type="compositionally biased region" description="Polar residues" evidence="1">
    <location>
        <begin position="75"/>
        <end position="87"/>
    </location>
</feature>
<protein>
    <recommendedName>
        <fullName evidence="2">DUF4124 domain-containing protein</fullName>
    </recommendedName>
</protein>
<feature type="domain" description="DUF4124" evidence="2">
    <location>
        <begin position="12"/>
        <end position="55"/>
    </location>
</feature>
<accession>A0A0F9U375</accession>
<proteinExistence type="predicted"/>
<dbReference type="Pfam" id="PF13511">
    <property type="entry name" value="DUF4124"/>
    <property type="match status" value="1"/>
</dbReference>
<feature type="region of interest" description="Disordered" evidence="1">
    <location>
        <begin position="103"/>
        <end position="143"/>
    </location>
</feature>
<dbReference type="AlphaFoldDB" id="A0A0F9U375"/>
<evidence type="ECO:0000313" key="3">
    <source>
        <dbReference type="EMBL" id="KKN86024.1"/>
    </source>
</evidence>
<dbReference type="InterPro" id="IPR025392">
    <property type="entry name" value="DUF4124"/>
</dbReference>
<name>A0A0F9U375_9ZZZZ</name>
<feature type="compositionally biased region" description="Polar residues" evidence="1">
    <location>
        <begin position="103"/>
        <end position="114"/>
    </location>
</feature>
<gene>
    <name evidence="3" type="ORF">LCGC14_0272190</name>
</gene>